<dbReference type="InterPro" id="IPR004513">
    <property type="entry name" value="FtsX"/>
</dbReference>
<keyword evidence="8 10" id="KW-0472">Membrane</keyword>
<accession>A0AAE3XNP9</accession>
<dbReference type="EMBL" id="JAVDQD010000003">
    <property type="protein sequence ID" value="MDR6239855.1"/>
    <property type="molecule type" value="Genomic_DNA"/>
</dbReference>
<dbReference type="Proteomes" id="UP001185092">
    <property type="component" value="Unassembled WGS sequence"/>
</dbReference>
<evidence type="ECO:0000256" key="8">
    <source>
        <dbReference type="ARBA" id="ARBA00023136"/>
    </source>
</evidence>
<evidence type="ECO:0000256" key="9">
    <source>
        <dbReference type="ARBA" id="ARBA00023306"/>
    </source>
</evidence>
<keyword evidence="6 11" id="KW-0812">Transmembrane</keyword>
<dbReference type="InterPro" id="IPR003838">
    <property type="entry name" value="ABC3_permease_C"/>
</dbReference>
<reference evidence="14" key="1">
    <citation type="submission" date="2023-07" db="EMBL/GenBank/DDBJ databases">
        <title>Genomic Encyclopedia of Type Strains, Phase IV (KMG-IV): sequencing the most valuable type-strain genomes for metagenomic binning, comparative biology and taxonomic classification.</title>
        <authorList>
            <person name="Goeker M."/>
        </authorList>
    </citation>
    <scope>NUCLEOTIDE SEQUENCE</scope>
    <source>
        <strain evidence="14">DSM 26174</strain>
    </source>
</reference>
<sequence>MSFNRFNKSKTFGTFPFFSVVFSITLALFILGLFGVLYISTDKLTQIIRKNIEVQVYLKKNITDAQKVSLQQKLQKSEFLAHSEDDDAVTFISKESAAEKLIRETGEEFVKFIGVNPLRDVFILKINNKFHSNEQLELIQSDLSMIEGVYEVEYIKSFIDIINHNLTKVSIILVGTSLLLIITIIVLIHNTIKLALFSQRFLIRSMQLTGATDGFISKPFLKRSFYYGIGGGMLSILIIYILTSYLKRYIPELDRLINDDQLYILFGLLLTMGILISLTSTFSAIKKYLYVKLDDLY</sequence>
<feature type="transmembrane region" description="Helical" evidence="11">
    <location>
        <begin position="225"/>
        <end position="242"/>
    </location>
</feature>
<dbReference type="PANTHER" id="PTHR47755:SF1">
    <property type="entry name" value="CELL DIVISION PROTEIN FTSX"/>
    <property type="match status" value="1"/>
</dbReference>
<evidence type="ECO:0000256" key="10">
    <source>
        <dbReference type="PIRNR" id="PIRNR003097"/>
    </source>
</evidence>
<gene>
    <name evidence="14" type="ORF">HNQ88_002903</name>
</gene>
<evidence type="ECO:0000256" key="6">
    <source>
        <dbReference type="ARBA" id="ARBA00022692"/>
    </source>
</evidence>
<feature type="domain" description="ABC3 transporter permease C-terminal" evidence="12">
    <location>
        <begin position="177"/>
        <end position="288"/>
    </location>
</feature>
<feature type="transmembrane region" description="Helical" evidence="11">
    <location>
        <begin position="171"/>
        <end position="196"/>
    </location>
</feature>
<evidence type="ECO:0000256" key="11">
    <source>
        <dbReference type="SAM" id="Phobius"/>
    </source>
</evidence>
<dbReference type="Gene3D" id="3.30.70.3040">
    <property type="match status" value="1"/>
</dbReference>
<dbReference type="RefSeq" id="WP_309939659.1">
    <property type="nucleotide sequence ID" value="NZ_AP025305.1"/>
</dbReference>
<evidence type="ECO:0000256" key="5">
    <source>
        <dbReference type="ARBA" id="ARBA00022618"/>
    </source>
</evidence>
<evidence type="ECO:0000256" key="1">
    <source>
        <dbReference type="ARBA" id="ARBA00004651"/>
    </source>
</evidence>
<dbReference type="Pfam" id="PF18075">
    <property type="entry name" value="FtsX_ECD"/>
    <property type="match status" value="1"/>
</dbReference>
<keyword evidence="5 10" id="KW-0132">Cell division</keyword>
<evidence type="ECO:0000259" key="12">
    <source>
        <dbReference type="Pfam" id="PF02687"/>
    </source>
</evidence>
<evidence type="ECO:0000256" key="7">
    <source>
        <dbReference type="ARBA" id="ARBA00022989"/>
    </source>
</evidence>
<dbReference type="GO" id="GO:0005886">
    <property type="term" value="C:plasma membrane"/>
    <property type="evidence" value="ECO:0007669"/>
    <property type="project" value="UniProtKB-SubCell"/>
</dbReference>
<evidence type="ECO:0000256" key="3">
    <source>
        <dbReference type="ARBA" id="ARBA00021907"/>
    </source>
</evidence>
<dbReference type="GO" id="GO:0051301">
    <property type="term" value="P:cell division"/>
    <property type="evidence" value="ECO:0007669"/>
    <property type="project" value="UniProtKB-KW"/>
</dbReference>
<feature type="domain" description="FtsX extracellular" evidence="13">
    <location>
        <begin position="52"/>
        <end position="152"/>
    </location>
</feature>
<dbReference type="AlphaFoldDB" id="A0AAE3XNP9"/>
<dbReference type="PANTHER" id="PTHR47755">
    <property type="entry name" value="CELL DIVISION PROTEIN FTSX"/>
    <property type="match status" value="1"/>
</dbReference>
<comment type="subcellular location">
    <subcellularLocation>
        <location evidence="1">Cell membrane</location>
        <topology evidence="1">Multi-pass membrane protein</topology>
    </subcellularLocation>
</comment>
<dbReference type="InterPro" id="IPR040690">
    <property type="entry name" value="FtsX_ECD"/>
</dbReference>
<evidence type="ECO:0000256" key="4">
    <source>
        <dbReference type="ARBA" id="ARBA00022475"/>
    </source>
</evidence>
<comment type="similarity">
    <text evidence="2 10">Belongs to the ABC-4 integral membrane protein family. FtsX subfamily.</text>
</comment>
<name>A0AAE3XNP9_9BACT</name>
<comment type="caution">
    <text evidence="14">The sequence shown here is derived from an EMBL/GenBank/DDBJ whole genome shotgun (WGS) entry which is preliminary data.</text>
</comment>
<evidence type="ECO:0000313" key="15">
    <source>
        <dbReference type="Proteomes" id="UP001185092"/>
    </source>
</evidence>
<feature type="transmembrane region" description="Helical" evidence="11">
    <location>
        <begin position="12"/>
        <end position="39"/>
    </location>
</feature>
<keyword evidence="9 10" id="KW-0131">Cell cycle</keyword>
<proteinExistence type="inferred from homology"/>
<organism evidence="14 15">
    <name type="scientific">Aureibacter tunicatorum</name>
    <dbReference type="NCBI Taxonomy" id="866807"/>
    <lineage>
        <taxon>Bacteria</taxon>
        <taxon>Pseudomonadati</taxon>
        <taxon>Bacteroidota</taxon>
        <taxon>Cytophagia</taxon>
        <taxon>Cytophagales</taxon>
        <taxon>Persicobacteraceae</taxon>
        <taxon>Aureibacter</taxon>
    </lineage>
</organism>
<evidence type="ECO:0000259" key="13">
    <source>
        <dbReference type="Pfam" id="PF18075"/>
    </source>
</evidence>
<keyword evidence="15" id="KW-1185">Reference proteome</keyword>
<evidence type="ECO:0000313" key="14">
    <source>
        <dbReference type="EMBL" id="MDR6239855.1"/>
    </source>
</evidence>
<dbReference type="PIRSF" id="PIRSF003097">
    <property type="entry name" value="FtsX"/>
    <property type="match status" value="1"/>
</dbReference>
<feature type="transmembrane region" description="Helical" evidence="11">
    <location>
        <begin position="262"/>
        <end position="285"/>
    </location>
</feature>
<keyword evidence="7 11" id="KW-1133">Transmembrane helix</keyword>
<evidence type="ECO:0000256" key="2">
    <source>
        <dbReference type="ARBA" id="ARBA00007379"/>
    </source>
</evidence>
<keyword evidence="4 10" id="KW-1003">Cell membrane</keyword>
<dbReference type="Pfam" id="PF02687">
    <property type="entry name" value="FtsX"/>
    <property type="match status" value="1"/>
</dbReference>
<protein>
    <recommendedName>
        <fullName evidence="3 10">Cell division protein FtsX</fullName>
    </recommendedName>
</protein>